<dbReference type="InterPro" id="IPR052789">
    <property type="entry name" value="SSUH2_homolog"/>
</dbReference>
<dbReference type="Proteomes" id="UP001217089">
    <property type="component" value="Unassembled WGS sequence"/>
</dbReference>
<sequence length="205" mass="22889">MDDSGGEDELDESVPVIAGEGVPEEQNVSPSKDSLTQFAGYQLDLKTAFYPPPKPVEPEKPQHPQPEFTSLVLARVYKPSPSQSLQVAMLFKIASVISEVAARQALLEKVAEECCWGRKAAEQLKFTKLESSTSYHYILETYTEGRGTDYAFEPYRQGMPVDGPQNGRPPLPWEIIAHPNQLFHNQVQHIEVPHTAYVKVPTLNI</sequence>
<dbReference type="EMBL" id="JARBDR010000918">
    <property type="protein sequence ID" value="KAJ8301863.1"/>
    <property type="molecule type" value="Genomic_DNA"/>
</dbReference>
<name>A0ABQ9E951_TEGGR</name>
<feature type="region of interest" description="Disordered" evidence="1">
    <location>
        <begin position="1"/>
        <end position="33"/>
    </location>
</feature>
<gene>
    <name evidence="2" type="ORF">KUTeg_020850</name>
</gene>
<proteinExistence type="predicted"/>
<dbReference type="PANTHER" id="PTHR48465:SF1">
    <property type="entry name" value="PROTEIN SSUH2 HOMOLOG"/>
    <property type="match status" value="1"/>
</dbReference>
<organism evidence="2 3">
    <name type="scientific">Tegillarca granosa</name>
    <name type="common">Malaysian cockle</name>
    <name type="synonym">Anadara granosa</name>
    <dbReference type="NCBI Taxonomy" id="220873"/>
    <lineage>
        <taxon>Eukaryota</taxon>
        <taxon>Metazoa</taxon>
        <taxon>Spiralia</taxon>
        <taxon>Lophotrochozoa</taxon>
        <taxon>Mollusca</taxon>
        <taxon>Bivalvia</taxon>
        <taxon>Autobranchia</taxon>
        <taxon>Pteriomorphia</taxon>
        <taxon>Arcoida</taxon>
        <taxon>Arcoidea</taxon>
        <taxon>Arcidae</taxon>
        <taxon>Tegillarca</taxon>
    </lineage>
</organism>
<evidence type="ECO:0000313" key="2">
    <source>
        <dbReference type="EMBL" id="KAJ8301863.1"/>
    </source>
</evidence>
<evidence type="ECO:0000256" key="1">
    <source>
        <dbReference type="SAM" id="MobiDB-lite"/>
    </source>
</evidence>
<accession>A0ABQ9E951</accession>
<comment type="caution">
    <text evidence="2">The sequence shown here is derived from an EMBL/GenBank/DDBJ whole genome shotgun (WGS) entry which is preliminary data.</text>
</comment>
<feature type="compositionally biased region" description="Acidic residues" evidence="1">
    <location>
        <begin position="1"/>
        <end position="12"/>
    </location>
</feature>
<protein>
    <submittedName>
        <fullName evidence="2">Uncharacterized protein</fullName>
    </submittedName>
</protein>
<dbReference type="PANTHER" id="PTHR48465">
    <property type="entry name" value="PROTEIN SSUH2 HOMOLOG"/>
    <property type="match status" value="1"/>
</dbReference>
<reference evidence="2 3" key="1">
    <citation type="submission" date="2022-12" db="EMBL/GenBank/DDBJ databases">
        <title>Chromosome-level genome of Tegillarca granosa.</title>
        <authorList>
            <person name="Kim J."/>
        </authorList>
    </citation>
    <scope>NUCLEOTIDE SEQUENCE [LARGE SCALE GENOMIC DNA]</scope>
    <source>
        <strain evidence="2">Teg-2019</strain>
        <tissue evidence="2">Adductor muscle</tissue>
    </source>
</reference>
<evidence type="ECO:0000313" key="3">
    <source>
        <dbReference type="Proteomes" id="UP001217089"/>
    </source>
</evidence>
<keyword evidence="3" id="KW-1185">Reference proteome</keyword>